<reference evidence="2 3" key="1">
    <citation type="journal article" date="2016" name="Int. J. Syst. Evol. Microbiol.">
        <title>Descriptions of Anaerotaenia torta gen. nov., sp. nov. and Anaerocolumna cellulosilytica gen. nov., sp. nov. isolated from a methanogenic reactor of cattle waste.</title>
        <authorList>
            <person name="Uek A."/>
            <person name="Ohtaki Y."/>
            <person name="Kaku N."/>
            <person name="Ueki K."/>
        </authorList>
    </citation>
    <scope>NUCLEOTIDE SEQUENCE [LARGE SCALE GENOMIC DNA]</scope>
    <source>
        <strain evidence="2 3">SN021</strain>
    </source>
</reference>
<dbReference type="EMBL" id="AP023367">
    <property type="protein sequence ID" value="BCJ92724.1"/>
    <property type="molecule type" value="Genomic_DNA"/>
</dbReference>
<accession>A0A6S6QQ61</accession>
<dbReference type="InterPro" id="IPR013766">
    <property type="entry name" value="Thioredoxin_domain"/>
</dbReference>
<proteinExistence type="predicted"/>
<dbReference type="SUPFAM" id="SSF52833">
    <property type="entry name" value="Thioredoxin-like"/>
    <property type="match status" value="1"/>
</dbReference>
<name>A0A6S6QQ61_9FIRM</name>
<dbReference type="Pfam" id="PF00085">
    <property type="entry name" value="Thioredoxin"/>
    <property type="match status" value="1"/>
</dbReference>
<organism evidence="2 3">
    <name type="scientific">Anaerocolumna cellulosilytica</name>
    <dbReference type="NCBI Taxonomy" id="433286"/>
    <lineage>
        <taxon>Bacteria</taxon>
        <taxon>Bacillati</taxon>
        <taxon>Bacillota</taxon>
        <taxon>Clostridia</taxon>
        <taxon>Lachnospirales</taxon>
        <taxon>Lachnospiraceae</taxon>
        <taxon>Anaerocolumna</taxon>
    </lineage>
</organism>
<keyword evidence="3" id="KW-1185">Reference proteome</keyword>
<evidence type="ECO:0000259" key="1">
    <source>
        <dbReference type="Pfam" id="PF00085"/>
    </source>
</evidence>
<dbReference type="InterPro" id="IPR036249">
    <property type="entry name" value="Thioredoxin-like_sf"/>
</dbReference>
<dbReference type="AlphaFoldDB" id="A0A6S6QQ61"/>
<dbReference type="RefSeq" id="WP_184093752.1">
    <property type="nucleotide sequence ID" value="NZ_AP023367.1"/>
</dbReference>
<protein>
    <recommendedName>
        <fullName evidence="1">Thioredoxin domain-containing protein</fullName>
    </recommendedName>
</protein>
<gene>
    <name evidence="2" type="ORF">acsn021_02930</name>
</gene>
<dbReference type="CDD" id="cd02947">
    <property type="entry name" value="TRX_family"/>
    <property type="match status" value="1"/>
</dbReference>
<evidence type="ECO:0000313" key="3">
    <source>
        <dbReference type="Proteomes" id="UP000515561"/>
    </source>
</evidence>
<dbReference type="Proteomes" id="UP000515561">
    <property type="component" value="Chromosome"/>
</dbReference>
<evidence type="ECO:0000313" key="2">
    <source>
        <dbReference type="EMBL" id="BCJ92724.1"/>
    </source>
</evidence>
<sequence>MNDEENIADPDYEVKRNVSIYCSWLPFCGLIISIITTFIMFIKQKEWSLSLVFYTLISLIGMSLIFLLVFVLLRKVLYLEFPYLKGKMKYLTVLAVLILIILQVIIFIFNPVFKLTTIQLNEVETIIKNEASSNYYIVYGAENCVYCIRMEDTYKAAFKKEREKNVFYCDLTNENYSDERLKELNVQKIPVLISYEKGVEVERLEGMQSVEELKKFLNK</sequence>
<dbReference type="Gene3D" id="3.40.30.10">
    <property type="entry name" value="Glutaredoxin"/>
    <property type="match status" value="1"/>
</dbReference>
<dbReference type="KEGG" id="acel:acsn021_02930"/>
<feature type="domain" description="Thioredoxin" evidence="1">
    <location>
        <begin position="123"/>
        <end position="219"/>
    </location>
</feature>